<sequence>MLLIGVLQLFSNEEPLNKSWAEIVEEEEEITKTRSAPHRRKLSSPKKSCTTPKYIHFAFSLRKSVNRLLKAAPSYLFRFVRLLELNEAFYSSTRLSTRLQVCSRMTNISCNLIFSYYRISAKESTGNKLFDATFQQSLRRLQRWDVEAANISLTTMTMEDKETYLSGHAHRERAVFSPKMTTKADSAMQGDGGGNSKPTTSFDYKNFYAPKLGWCTEQVTIERRTKVSFLACVFMNLVFVLLRYAKGNSLRRRINQYMPDTWLKYQKKNARLTIRERLTNTSIIQEGHGIHRYLPLIWHVIATSSEIRKLKLQDGCIYTRTACSVIMVVKRRVQCYYKDVKGLNSFMRIWKRSLYVWGGEEPSSSCSTSICSDSEHNVSETEGRQSFQADIKVKPLLHGFSKNMHGDKEGERIRSIFSLVEIHSETDAVASLLERFDLDSRRTLSVVDEESHSTLKGPAYSTLRPRDFTAGV</sequence>
<reference evidence="2" key="1">
    <citation type="submission" date="2017-02" db="UniProtKB">
        <authorList>
            <consortium name="WormBaseParasite"/>
        </authorList>
    </citation>
    <scope>IDENTIFICATION</scope>
</reference>
<evidence type="ECO:0000313" key="1">
    <source>
        <dbReference type="Proteomes" id="UP000036681"/>
    </source>
</evidence>
<dbReference type="AlphaFoldDB" id="A0A0M3IIP4"/>
<dbReference type="Proteomes" id="UP000036681">
    <property type="component" value="Unplaced"/>
</dbReference>
<evidence type="ECO:0000313" key="2">
    <source>
        <dbReference type="WBParaSite" id="ALUE_0001843401-mRNA-1"/>
    </source>
</evidence>
<name>A0A0M3IIP4_ASCLU</name>
<proteinExistence type="predicted"/>
<protein>
    <submittedName>
        <fullName evidence="2">SUN domain-containing protein</fullName>
    </submittedName>
</protein>
<organism evidence="1 2">
    <name type="scientific">Ascaris lumbricoides</name>
    <name type="common">Giant roundworm</name>
    <dbReference type="NCBI Taxonomy" id="6252"/>
    <lineage>
        <taxon>Eukaryota</taxon>
        <taxon>Metazoa</taxon>
        <taxon>Ecdysozoa</taxon>
        <taxon>Nematoda</taxon>
        <taxon>Chromadorea</taxon>
        <taxon>Rhabditida</taxon>
        <taxon>Spirurina</taxon>
        <taxon>Ascaridomorpha</taxon>
        <taxon>Ascaridoidea</taxon>
        <taxon>Ascarididae</taxon>
        <taxon>Ascaris</taxon>
    </lineage>
</organism>
<dbReference type="WBParaSite" id="ALUE_0001843401-mRNA-1">
    <property type="protein sequence ID" value="ALUE_0001843401-mRNA-1"/>
    <property type="gene ID" value="ALUE_0001843401"/>
</dbReference>
<accession>A0A0M3IIP4</accession>
<keyword evidence="1" id="KW-1185">Reference proteome</keyword>